<dbReference type="SUPFAM" id="SSF46785">
    <property type="entry name" value="Winged helix' DNA-binding domain"/>
    <property type="match status" value="1"/>
</dbReference>
<dbReference type="EMBL" id="JAFBDR010000040">
    <property type="protein sequence ID" value="MBM7573636.1"/>
    <property type="molecule type" value="Genomic_DNA"/>
</dbReference>
<dbReference type="Gene3D" id="1.10.10.10">
    <property type="entry name" value="Winged helix-like DNA-binding domain superfamily/Winged helix DNA-binding domain"/>
    <property type="match status" value="1"/>
</dbReference>
<evidence type="ECO:0000256" key="1">
    <source>
        <dbReference type="SAM" id="MobiDB-lite"/>
    </source>
</evidence>
<keyword evidence="3" id="KW-1185">Reference proteome</keyword>
<feature type="region of interest" description="Disordered" evidence="1">
    <location>
        <begin position="278"/>
        <end position="299"/>
    </location>
</feature>
<protein>
    <submittedName>
        <fullName evidence="2">Transcriptional regulator</fullName>
    </submittedName>
</protein>
<sequence length="299" mass="35397">MLNTEDKKLKVINTQTGEIECETNYVITEEQLRERKEREAKGREVHRERNEYYKDPRKFVINFIEPIREVMHDLTLTQAGVMMKVLPYTQKYGKLKSNGKPLTIKDISKVIKRAEKATRRSLAELEDIGLIVSEGRPKTYTVNPLYHLTNKVKDRKNARFVKLYKSKAKELLDRLSLVEAGLVYKMIPYFHYETFILCGNPNEDNPELYEELGQNDLARLIGYDEEELKKLMRRLRTKGIILQTDSSYIKSHYVHPDLFYRMDRETEKAKQLRDMFESNELRKQARRARRGRKNATNTD</sequence>
<name>A0ABS2N669_9BACI</name>
<comment type="caution">
    <text evidence="2">The sequence shown here is derived from an EMBL/GenBank/DDBJ whole genome shotgun (WGS) entry which is preliminary data.</text>
</comment>
<reference evidence="2 3" key="1">
    <citation type="submission" date="2021-01" db="EMBL/GenBank/DDBJ databases">
        <title>Genomic Encyclopedia of Type Strains, Phase IV (KMG-IV): sequencing the most valuable type-strain genomes for metagenomic binning, comparative biology and taxonomic classification.</title>
        <authorList>
            <person name="Goeker M."/>
        </authorList>
    </citation>
    <scope>NUCLEOTIDE SEQUENCE [LARGE SCALE GENOMIC DNA]</scope>
    <source>
        <strain evidence="2 3">DSM 23711</strain>
    </source>
</reference>
<dbReference type="InterPro" id="IPR036390">
    <property type="entry name" value="WH_DNA-bd_sf"/>
</dbReference>
<dbReference type="Proteomes" id="UP001296943">
    <property type="component" value="Unassembled WGS sequence"/>
</dbReference>
<accession>A0ABS2N669</accession>
<feature type="compositionally biased region" description="Basic residues" evidence="1">
    <location>
        <begin position="284"/>
        <end position="293"/>
    </location>
</feature>
<proteinExistence type="predicted"/>
<gene>
    <name evidence="2" type="ORF">JOC48_004203</name>
</gene>
<evidence type="ECO:0000313" key="3">
    <source>
        <dbReference type="Proteomes" id="UP001296943"/>
    </source>
</evidence>
<dbReference type="InterPro" id="IPR036388">
    <property type="entry name" value="WH-like_DNA-bd_sf"/>
</dbReference>
<dbReference type="RefSeq" id="WP_204502273.1">
    <property type="nucleotide sequence ID" value="NZ_JAFBDR010000040.1"/>
</dbReference>
<organism evidence="2 3">
    <name type="scientific">Aquibacillus albus</name>
    <dbReference type="NCBI Taxonomy" id="1168171"/>
    <lineage>
        <taxon>Bacteria</taxon>
        <taxon>Bacillati</taxon>
        <taxon>Bacillota</taxon>
        <taxon>Bacilli</taxon>
        <taxon>Bacillales</taxon>
        <taxon>Bacillaceae</taxon>
        <taxon>Aquibacillus</taxon>
    </lineage>
</organism>
<evidence type="ECO:0000313" key="2">
    <source>
        <dbReference type="EMBL" id="MBM7573636.1"/>
    </source>
</evidence>